<gene>
    <name evidence="1" type="ORF">GOBAR_AA03864</name>
</gene>
<organism evidence="1 2">
    <name type="scientific">Gossypium barbadense</name>
    <name type="common">Sea Island cotton</name>
    <name type="synonym">Hibiscus barbadensis</name>
    <dbReference type="NCBI Taxonomy" id="3634"/>
    <lineage>
        <taxon>Eukaryota</taxon>
        <taxon>Viridiplantae</taxon>
        <taxon>Streptophyta</taxon>
        <taxon>Embryophyta</taxon>
        <taxon>Tracheophyta</taxon>
        <taxon>Spermatophyta</taxon>
        <taxon>Magnoliopsida</taxon>
        <taxon>eudicotyledons</taxon>
        <taxon>Gunneridae</taxon>
        <taxon>Pentapetalae</taxon>
        <taxon>rosids</taxon>
        <taxon>malvids</taxon>
        <taxon>Malvales</taxon>
        <taxon>Malvaceae</taxon>
        <taxon>Malvoideae</taxon>
        <taxon>Gossypium</taxon>
    </lineage>
</organism>
<name>A0A2P5YM87_GOSBA</name>
<dbReference type="OrthoDB" id="10491271at2759"/>
<proteinExistence type="predicted"/>
<dbReference type="Proteomes" id="UP000239757">
    <property type="component" value="Unassembled WGS sequence"/>
</dbReference>
<dbReference type="EMBL" id="KZ663004">
    <property type="protein sequence ID" value="PPS16710.1"/>
    <property type="molecule type" value="Genomic_DNA"/>
</dbReference>
<evidence type="ECO:0000313" key="2">
    <source>
        <dbReference type="Proteomes" id="UP000239757"/>
    </source>
</evidence>
<reference evidence="1 2" key="1">
    <citation type="submission" date="2015-01" db="EMBL/GenBank/DDBJ databases">
        <title>Genome of allotetraploid Gossypium barbadense reveals genomic plasticity and fiber elongation in cotton evolution.</title>
        <authorList>
            <person name="Chen X."/>
            <person name="Liu X."/>
            <person name="Zhao B."/>
            <person name="Zheng H."/>
            <person name="Hu Y."/>
            <person name="Lu G."/>
            <person name="Yang C."/>
            <person name="Chen J."/>
            <person name="Shan C."/>
            <person name="Zhang L."/>
            <person name="Zhou Y."/>
            <person name="Wang L."/>
            <person name="Guo W."/>
            <person name="Bai Y."/>
            <person name="Ruan J."/>
            <person name="Shangguan X."/>
            <person name="Mao Y."/>
            <person name="Jiang J."/>
            <person name="Zhu Y."/>
            <person name="Lei J."/>
            <person name="Kang H."/>
            <person name="Chen S."/>
            <person name="He X."/>
            <person name="Wang R."/>
            <person name="Wang Y."/>
            <person name="Chen J."/>
            <person name="Wang L."/>
            <person name="Yu S."/>
            <person name="Wang B."/>
            <person name="Wei J."/>
            <person name="Song S."/>
            <person name="Lu X."/>
            <person name="Gao Z."/>
            <person name="Gu W."/>
            <person name="Deng X."/>
            <person name="Ma D."/>
            <person name="Wang S."/>
            <person name="Liang W."/>
            <person name="Fang L."/>
            <person name="Cai C."/>
            <person name="Zhu X."/>
            <person name="Zhou B."/>
            <person name="Zhang Y."/>
            <person name="Chen Z."/>
            <person name="Xu S."/>
            <person name="Zhu R."/>
            <person name="Wang S."/>
            <person name="Zhang T."/>
            <person name="Zhao G."/>
        </authorList>
    </citation>
    <scope>NUCLEOTIDE SEQUENCE [LARGE SCALE GENOMIC DNA]</scope>
    <source>
        <strain evidence="2">cv. Xinhai21</strain>
        <tissue evidence="1">Leaf</tissue>
    </source>
</reference>
<evidence type="ECO:0008006" key="3">
    <source>
        <dbReference type="Google" id="ProtNLM"/>
    </source>
</evidence>
<dbReference type="AlphaFoldDB" id="A0A2P5YM87"/>
<accession>A0A2P5YM87</accession>
<protein>
    <recommendedName>
        <fullName evidence="3">DUF4283 domain-containing protein</fullName>
    </recommendedName>
</protein>
<sequence>MDEEKELALLKEELIQLSVKNSSVRPSKSPTLLCTVWIKKSYNPDSLKAQLRSIWKTKKKFEILIAGHGVKDCIQISPEDRSRSIDELPYSIAFKAESAVIGKESIWYGSLKKNTMKQCQYTGEEKIDRDGNHHTDTMIQRRKMSTEEDLGNNPKTQEIRNERQMSRDKVTYLNTTKGSIIIKEKEEQNQSDIVEIQINELEIEKSTDGVAMQPINHYRNS</sequence>
<evidence type="ECO:0000313" key="1">
    <source>
        <dbReference type="EMBL" id="PPS16710.1"/>
    </source>
</evidence>